<dbReference type="AlphaFoldDB" id="A0A2B8BIU8"/>
<proteinExistence type="predicted"/>
<accession>A0A2B8BIU8</accession>
<dbReference type="RefSeq" id="WP_098735641.1">
    <property type="nucleotide sequence ID" value="NZ_PDKW01000039.1"/>
</dbReference>
<evidence type="ECO:0000313" key="1">
    <source>
        <dbReference type="EMBL" id="PGH57649.1"/>
    </source>
</evidence>
<gene>
    <name evidence="1" type="ORF">CRT60_06555</name>
</gene>
<evidence type="ECO:0000313" key="2">
    <source>
        <dbReference type="Proteomes" id="UP000225379"/>
    </source>
</evidence>
<name>A0A2B8BIU8_9PROT</name>
<dbReference type="Proteomes" id="UP000225379">
    <property type="component" value="Unassembled WGS sequence"/>
</dbReference>
<organism evidence="1 2">
    <name type="scientific">Azospirillum palustre</name>
    <dbReference type="NCBI Taxonomy" id="2044885"/>
    <lineage>
        <taxon>Bacteria</taxon>
        <taxon>Pseudomonadati</taxon>
        <taxon>Pseudomonadota</taxon>
        <taxon>Alphaproteobacteria</taxon>
        <taxon>Rhodospirillales</taxon>
        <taxon>Azospirillaceae</taxon>
        <taxon>Azospirillum</taxon>
    </lineage>
</organism>
<comment type="caution">
    <text evidence="1">The sequence shown here is derived from an EMBL/GenBank/DDBJ whole genome shotgun (WGS) entry which is preliminary data.</text>
</comment>
<sequence>MCLDSIESAAETVHDYDNERLFHGSQEMLDDLRKVWTTPLTLEDLERQSALSISKGQPVFLLRRGMNIAQVNLSTLRSIMNNLSRHIAAEEWSFLAIDIEKYQGFILESGDGLAVRQLAEFKNILNAQC</sequence>
<reference evidence="2" key="1">
    <citation type="submission" date="2017-10" db="EMBL/GenBank/DDBJ databases">
        <authorList>
            <person name="Kravchenko I.K."/>
            <person name="Grouzdev D.S."/>
        </authorList>
    </citation>
    <scope>NUCLEOTIDE SEQUENCE [LARGE SCALE GENOMIC DNA]</scope>
    <source>
        <strain evidence="2">B2</strain>
    </source>
</reference>
<protein>
    <submittedName>
        <fullName evidence="1">Uncharacterized protein</fullName>
    </submittedName>
</protein>
<dbReference type="EMBL" id="PDKW01000039">
    <property type="protein sequence ID" value="PGH57649.1"/>
    <property type="molecule type" value="Genomic_DNA"/>
</dbReference>
<keyword evidence="2" id="KW-1185">Reference proteome</keyword>